<dbReference type="RefSeq" id="WP_344418873.1">
    <property type="nucleotide sequence ID" value="NZ_BAAAQK010000012.1"/>
</dbReference>
<sequence length="107" mass="11557">MTDLPALLERYFALAATGDDKAAYLAQFTPDAVVRDDGKTYRGVDEIAGWRTEVPLVAYAVREVVPSADRYRARTEISGAFAGSPVELTFDFTVATDGRIAALTIAP</sequence>
<organism evidence="2 3">
    <name type="scientific">Pseudonocardia ailaonensis</name>
    <dbReference type="NCBI Taxonomy" id="367279"/>
    <lineage>
        <taxon>Bacteria</taxon>
        <taxon>Bacillati</taxon>
        <taxon>Actinomycetota</taxon>
        <taxon>Actinomycetes</taxon>
        <taxon>Pseudonocardiales</taxon>
        <taxon>Pseudonocardiaceae</taxon>
        <taxon>Pseudonocardia</taxon>
    </lineage>
</organism>
<dbReference type="SUPFAM" id="SSF54427">
    <property type="entry name" value="NTF2-like"/>
    <property type="match status" value="1"/>
</dbReference>
<accession>A0ABN2NB24</accession>
<comment type="caution">
    <text evidence="2">The sequence shown here is derived from an EMBL/GenBank/DDBJ whole genome shotgun (WGS) entry which is preliminary data.</text>
</comment>
<dbReference type="Proteomes" id="UP001500449">
    <property type="component" value="Unassembled WGS sequence"/>
</dbReference>
<name>A0ABN2NB24_9PSEU</name>
<proteinExistence type="predicted"/>
<evidence type="ECO:0000259" key="1">
    <source>
        <dbReference type="Pfam" id="PF12680"/>
    </source>
</evidence>
<gene>
    <name evidence="2" type="ORF">GCM10009836_39450</name>
</gene>
<reference evidence="2 3" key="1">
    <citation type="journal article" date="2019" name="Int. J. Syst. Evol. Microbiol.">
        <title>The Global Catalogue of Microorganisms (GCM) 10K type strain sequencing project: providing services to taxonomists for standard genome sequencing and annotation.</title>
        <authorList>
            <consortium name="The Broad Institute Genomics Platform"/>
            <consortium name="The Broad Institute Genome Sequencing Center for Infectious Disease"/>
            <person name="Wu L."/>
            <person name="Ma J."/>
        </authorList>
    </citation>
    <scope>NUCLEOTIDE SEQUENCE [LARGE SCALE GENOMIC DNA]</scope>
    <source>
        <strain evidence="2 3">JCM 16009</strain>
    </source>
</reference>
<dbReference type="Gene3D" id="3.10.450.50">
    <property type="match status" value="1"/>
</dbReference>
<feature type="domain" description="SnoaL-like" evidence="1">
    <location>
        <begin position="9"/>
        <end position="101"/>
    </location>
</feature>
<dbReference type="InterPro" id="IPR032710">
    <property type="entry name" value="NTF2-like_dom_sf"/>
</dbReference>
<dbReference type="EMBL" id="BAAAQK010000012">
    <property type="protein sequence ID" value="GAA1855479.1"/>
    <property type="molecule type" value="Genomic_DNA"/>
</dbReference>
<dbReference type="InterPro" id="IPR037401">
    <property type="entry name" value="SnoaL-like"/>
</dbReference>
<keyword evidence="3" id="KW-1185">Reference proteome</keyword>
<protein>
    <recommendedName>
        <fullName evidence="1">SnoaL-like domain-containing protein</fullName>
    </recommendedName>
</protein>
<evidence type="ECO:0000313" key="2">
    <source>
        <dbReference type="EMBL" id="GAA1855479.1"/>
    </source>
</evidence>
<evidence type="ECO:0000313" key="3">
    <source>
        <dbReference type="Proteomes" id="UP001500449"/>
    </source>
</evidence>
<dbReference type="Pfam" id="PF12680">
    <property type="entry name" value="SnoaL_2"/>
    <property type="match status" value="1"/>
</dbReference>